<dbReference type="GO" id="GO:0004252">
    <property type="term" value="F:serine-type endopeptidase activity"/>
    <property type="evidence" value="ECO:0007669"/>
    <property type="project" value="InterPro"/>
</dbReference>
<dbReference type="Pfam" id="PF13361">
    <property type="entry name" value="UvrD_C"/>
    <property type="match status" value="1"/>
</dbReference>
<proteinExistence type="predicted"/>
<keyword evidence="7" id="KW-0805">Transcription regulation</keyword>
<dbReference type="SUPFAM" id="SSF52540">
    <property type="entry name" value="P-loop containing nucleoside triphosphate hydrolases"/>
    <property type="match status" value="1"/>
</dbReference>
<protein>
    <recommendedName>
        <fullName evidence="12">DNA 3'-5' helicase</fullName>
        <ecNumber evidence="12">5.6.2.4</ecNumber>
    </recommendedName>
</protein>
<keyword evidence="6 14" id="KW-0067">ATP-binding</keyword>
<gene>
    <name evidence="16" type="primary">lexA</name>
    <name evidence="16" type="ORF">HF394_02410</name>
</gene>
<evidence type="ECO:0000256" key="10">
    <source>
        <dbReference type="ARBA" id="ARBA00023235"/>
    </source>
</evidence>
<evidence type="ECO:0000313" key="16">
    <source>
        <dbReference type="EMBL" id="QKX49524.1"/>
    </source>
</evidence>
<dbReference type="GO" id="GO:0000725">
    <property type="term" value="P:recombinational repair"/>
    <property type="evidence" value="ECO:0007669"/>
    <property type="project" value="TreeGrafter"/>
</dbReference>
<dbReference type="Pfam" id="PF00717">
    <property type="entry name" value="Peptidase_S24"/>
    <property type="match status" value="1"/>
</dbReference>
<dbReference type="InterPro" id="IPR015927">
    <property type="entry name" value="Peptidase_S24_S26A/B/C"/>
</dbReference>
<dbReference type="AlphaFoldDB" id="A0A7H8Q6D9"/>
<dbReference type="PANTHER" id="PTHR11070:SF45">
    <property type="entry name" value="DNA 3'-5' HELICASE"/>
    <property type="match status" value="1"/>
</dbReference>
<feature type="domain" description="UvrD-like helicase ATP-binding" evidence="15">
    <location>
        <begin position="2"/>
        <end position="310"/>
    </location>
</feature>
<keyword evidence="10" id="KW-0413">Isomerase</keyword>
<organism evidence="16 17">
    <name type="scientific">Planococcus glaciei</name>
    <dbReference type="NCBI Taxonomy" id="459472"/>
    <lineage>
        <taxon>Bacteria</taxon>
        <taxon>Bacillati</taxon>
        <taxon>Bacillota</taxon>
        <taxon>Bacilli</taxon>
        <taxon>Bacillales</taxon>
        <taxon>Caryophanaceae</taxon>
        <taxon>Planococcus</taxon>
    </lineage>
</organism>
<reference evidence="17" key="2">
    <citation type="submission" date="2020-06" db="EMBL/GenBank/DDBJ databases">
        <title>Isolation of Planomicrobium glaciei.</title>
        <authorList>
            <person name="Malisova L."/>
            <person name="Safrankova R."/>
            <person name="Jakubu V."/>
            <person name="Spanelova P."/>
        </authorList>
    </citation>
    <scope>NUCLEOTIDE SEQUENCE [LARGE SCALE GENOMIC DNA]</scope>
    <source>
        <strain evidence="17">NRL-ATB46093</strain>
    </source>
</reference>
<evidence type="ECO:0000259" key="15">
    <source>
        <dbReference type="PROSITE" id="PS51198"/>
    </source>
</evidence>
<dbReference type="InterPro" id="IPR029464">
    <property type="entry name" value="HSDR_N"/>
</dbReference>
<sequence>MKLNVEQRRIVELEPSGPMLVKGVAGSGKTTVAIRRLNFLKDHYCHEDDDRILLVTYNKTLLQYIKHQYARLADEDELSAAQLFSSDAEVDITNIDSLMYKEFMRYQKRLNKKLEIAAPEKMHKLMVLAIHHVKKSYPDVKVLTPKNSKFLLDEVEWLLACAMTDVETYQAADRVGRSSGDGGTPQKLLKNSKLRAAIFDVCLHFIELLEKEGLTTFKQMNLYALEEVRRSRSHAYTHILIDESQDLTRVQLLFLKELYREKEYSSLLFVADNTQSIYPLSWLGKGRPYTSIGYDMSGKSRALSKNYRTTTEISTAAFHLIEADESIRSNVDFVKPALIDRHGHPPIYRFFLTPQQQLQFLIEEIQMLQNDYALSEICVVAREKRHIESMASGLNVAGIPSDILQNSEPDFESDRVKLVTMHSIKGLEFKVIFLIDLNSGLIPPDRYSDAEDQETLESDERKLLYVGMTRANELLYMSSVKKPSKFIKEINRKNLRMKKDASLKPFESIPMTDYQLTDQLVDLHSKEEVIRQWLVRELRETYGYPYELMELEFGVQQFSKKGYCDIAVMVYTAGEARPYIIAEVKRFGSGIGEALVQLKSYLEADSRAFYGIATDGLELKIIDRSGEEVQDLPKCRPQFLPETKNRRLYRNLKNGKAYDYAADMDSAESIEVSEAGNEILMQVHEKVAVPLIGNVAAGMPALAAESYETSFYVPREWLVSPRETFALTVTGDSMTGAGIDKGDLVVVNAQNTASNGDIVIAVIAEEATMKKYMPMGNDILLVSENPAYEPILMRSEDVRINGRVIGVLKK</sequence>
<dbReference type="InterPro" id="IPR014017">
    <property type="entry name" value="DNA_helicase_UvrD-like_C"/>
</dbReference>
<evidence type="ECO:0000256" key="1">
    <source>
        <dbReference type="ARBA" id="ARBA00022491"/>
    </source>
</evidence>
<evidence type="ECO:0000256" key="11">
    <source>
        <dbReference type="ARBA" id="ARBA00034617"/>
    </source>
</evidence>
<dbReference type="InterPro" id="IPR027417">
    <property type="entry name" value="P-loop_NTPase"/>
</dbReference>
<evidence type="ECO:0000256" key="3">
    <source>
        <dbReference type="ARBA" id="ARBA00022741"/>
    </source>
</evidence>
<dbReference type="GO" id="GO:0009432">
    <property type="term" value="P:SOS response"/>
    <property type="evidence" value="ECO:0007669"/>
    <property type="project" value="InterPro"/>
</dbReference>
<keyword evidence="9" id="KW-0804">Transcription</keyword>
<evidence type="ECO:0000256" key="4">
    <source>
        <dbReference type="ARBA" id="ARBA00022801"/>
    </source>
</evidence>
<dbReference type="InterPro" id="IPR000212">
    <property type="entry name" value="DNA_helicase_UvrD/REP"/>
</dbReference>
<dbReference type="EMBL" id="CP051177">
    <property type="protein sequence ID" value="QKX49524.1"/>
    <property type="molecule type" value="Genomic_DNA"/>
</dbReference>
<dbReference type="CDD" id="cd06529">
    <property type="entry name" value="S24_LexA-like"/>
    <property type="match status" value="1"/>
</dbReference>
<dbReference type="Pfam" id="PF00580">
    <property type="entry name" value="UvrD-helicase"/>
    <property type="match status" value="1"/>
</dbReference>
<keyword evidence="5 14" id="KW-0347">Helicase</keyword>
<dbReference type="InterPro" id="IPR039418">
    <property type="entry name" value="LexA-like"/>
</dbReference>
<dbReference type="GO" id="GO:0043138">
    <property type="term" value="F:3'-5' DNA helicase activity"/>
    <property type="evidence" value="ECO:0007669"/>
    <property type="project" value="UniProtKB-EC"/>
</dbReference>
<comment type="catalytic activity">
    <reaction evidence="11">
        <text>Couples ATP hydrolysis with the unwinding of duplex DNA by translocating in the 3'-5' direction.</text>
        <dbReference type="EC" id="5.6.2.4"/>
    </reaction>
</comment>
<dbReference type="Proteomes" id="UP000509222">
    <property type="component" value="Chromosome"/>
</dbReference>
<evidence type="ECO:0000256" key="9">
    <source>
        <dbReference type="ARBA" id="ARBA00023163"/>
    </source>
</evidence>
<dbReference type="EC" id="5.6.2.4" evidence="12"/>
<accession>A0A7H8Q6D9</accession>
<dbReference type="PROSITE" id="PS51198">
    <property type="entry name" value="UVRD_HELICASE_ATP_BIND"/>
    <property type="match status" value="1"/>
</dbReference>
<evidence type="ECO:0000256" key="14">
    <source>
        <dbReference type="PROSITE-ProRule" id="PRU00560"/>
    </source>
</evidence>
<dbReference type="InterPro" id="IPR036286">
    <property type="entry name" value="LexA/Signal_pep-like_sf"/>
</dbReference>
<dbReference type="GO" id="GO:0003677">
    <property type="term" value="F:DNA binding"/>
    <property type="evidence" value="ECO:0007669"/>
    <property type="project" value="UniProtKB-KW"/>
</dbReference>
<dbReference type="NCBIfam" id="TIGR00498">
    <property type="entry name" value="lexA"/>
    <property type="match status" value="1"/>
</dbReference>
<evidence type="ECO:0000256" key="6">
    <source>
        <dbReference type="ARBA" id="ARBA00022840"/>
    </source>
</evidence>
<evidence type="ECO:0000256" key="7">
    <source>
        <dbReference type="ARBA" id="ARBA00023015"/>
    </source>
</evidence>
<feature type="binding site" evidence="14">
    <location>
        <begin position="23"/>
        <end position="30"/>
    </location>
    <ligand>
        <name>ATP</name>
        <dbReference type="ChEBI" id="CHEBI:30616"/>
    </ligand>
</feature>
<dbReference type="CDD" id="cd18807">
    <property type="entry name" value="SF1_C_UvrD"/>
    <property type="match status" value="1"/>
</dbReference>
<keyword evidence="4 14" id="KW-0378">Hydrolase</keyword>
<keyword evidence="3 14" id="KW-0547">Nucleotide-binding</keyword>
<dbReference type="Gene3D" id="2.10.109.10">
    <property type="entry name" value="Umud Fragment, subunit A"/>
    <property type="match status" value="1"/>
</dbReference>
<dbReference type="PANTHER" id="PTHR11070">
    <property type="entry name" value="UVRD / RECB / PCRA DNA HELICASE FAMILY MEMBER"/>
    <property type="match status" value="1"/>
</dbReference>
<name>A0A7H8Q6D9_9BACL</name>
<evidence type="ECO:0000256" key="12">
    <source>
        <dbReference type="ARBA" id="ARBA00034808"/>
    </source>
</evidence>
<keyword evidence="8" id="KW-0238">DNA-binding</keyword>
<evidence type="ECO:0000256" key="5">
    <source>
        <dbReference type="ARBA" id="ARBA00022806"/>
    </source>
</evidence>
<comment type="catalytic activity">
    <reaction evidence="13">
        <text>ATP + H2O = ADP + phosphate + H(+)</text>
        <dbReference type="Rhea" id="RHEA:13065"/>
        <dbReference type="ChEBI" id="CHEBI:15377"/>
        <dbReference type="ChEBI" id="CHEBI:15378"/>
        <dbReference type="ChEBI" id="CHEBI:30616"/>
        <dbReference type="ChEBI" id="CHEBI:43474"/>
        <dbReference type="ChEBI" id="CHEBI:456216"/>
        <dbReference type="EC" id="5.6.2.4"/>
    </reaction>
</comment>
<dbReference type="InterPro" id="IPR014016">
    <property type="entry name" value="UvrD-like_ATP-bd"/>
</dbReference>
<dbReference type="Gene3D" id="3.40.50.300">
    <property type="entry name" value="P-loop containing nucleotide triphosphate hydrolases"/>
    <property type="match status" value="3"/>
</dbReference>
<evidence type="ECO:0000313" key="17">
    <source>
        <dbReference type="Proteomes" id="UP000509222"/>
    </source>
</evidence>
<dbReference type="Pfam" id="PF13588">
    <property type="entry name" value="HSDR_N_2"/>
    <property type="match status" value="1"/>
</dbReference>
<reference evidence="16 17" key="1">
    <citation type="submission" date="2020-04" db="EMBL/GenBank/DDBJ databases">
        <authorList>
            <person name="Pajer P."/>
            <person name="Broz P."/>
        </authorList>
    </citation>
    <scope>NUCLEOTIDE SEQUENCE [LARGE SCALE GENOMIC DNA]</scope>
    <source>
        <strain evidence="17">NRL-ATB46093</strain>
    </source>
</reference>
<dbReference type="RefSeq" id="WP_176293988.1">
    <property type="nucleotide sequence ID" value="NZ_CP051177.1"/>
</dbReference>
<keyword evidence="1" id="KW-0678">Repressor</keyword>
<evidence type="ECO:0000256" key="13">
    <source>
        <dbReference type="ARBA" id="ARBA00048988"/>
    </source>
</evidence>
<dbReference type="GO" id="GO:0005524">
    <property type="term" value="F:ATP binding"/>
    <property type="evidence" value="ECO:0007669"/>
    <property type="project" value="UniProtKB-UniRule"/>
</dbReference>
<dbReference type="GO" id="GO:0033202">
    <property type="term" value="C:DNA helicase complex"/>
    <property type="evidence" value="ECO:0007669"/>
    <property type="project" value="TreeGrafter"/>
</dbReference>
<dbReference type="GO" id="GO:0045892">
    <property type="term" value="P:negative regulation of DNA-templated transcription"/>
    <property type="evidence" value="ECO:0007669"/>
    <property type="project" value="InterPro"/>
</dbReference>
<evidence type="ECO:0000256" key="8">
    <source>
        <dbReference type="ARBA" id="ARBA00023125"/>
    </source>
</evidence>
<keyword evidence="2" id="KW-0235">DNA replication</keyword>
<dbReference type="GO" id="GO:0006260">
    <property type="term" value="P:DNA replication"/>
    <property type="evidence" value="ECO:0007669"/>
    <property type="project" value="UniProtKB-KW"/>
</dbReference>
<keyword evidence="17" id="KW-1185">Reference proteome</keyword>
<dbReference type="SUPFAM" id="SSF51306">
    <property type="entry name" value="LexA/Signal peptidase"/>
    <property type="match status" value="1"/>
</dbReference>
<dbReference type="InterPro" id="IPR006200">
    <property type="entry name" value="LexA"/>
</dbReference>
<dbReference type="GO" id="GO:0005829">
    <property type="term" value="C:cytosol"/>
    <property type="evidence" value="ECO:0007669"/>
    <property type="project" value="TreeGrafter"/>
</dbReference>
<evidence type="ECO:0000256" key="2">
    <source>
        <dbReference type="ARBA" id="ARBA00022705"/>
    </source>
</evidence>